<dbReference type="GO" id="GO:0000398">
    <property type="term" value="P:mRNA splicing, via spliceosome"/>
    <property type="evidence" value="ECO:0007669"/>
    <property type="project" value="TreeGrafter"/>
</dbReference>
<feature type="compositionally biased region" description="Basic and acidic residues" evidence="5">
    <location>
        <begin position="60"/>
        <end position="69"/>
    </location>
</feature>
<feature type="domain" description="Cwf19-like C-terminal" evidence="7">
    <location>
        <begin position="706"/>
        <end position="829"/>
    </location>
</feature>
<evidence type="ECO:0000256" key="5">
    <source>
        <dbReference type="SAM" id="MobiDB-lite"/>
    </source>
</evidence>
<dbReference type="InterPro" id="IPR040194">
    <property type="entry name" value="Cwf19-like"/>
</dbReference>
<evidence type="ECO:0000313" key="8">
    <source>
        <dbReference type="Ensembl" id="ENSPMRP00000000287.1"/>
    </source>
</evidence>
<dbReference type="InterPro" id="IPR006768">
    <property type="entry name" value="Cwf19-like_C_dom-1"/>
</dbReference>
<dbReference type="PANTHER" id="PTHR12072">
    <property type="entry name" value="CWF19, CELL CYCLE CONTROL PROTEIN"/>
    <property type="match status" value="1"/>
</dbReference>
<evidence type="ECO:0000259" key="7">
    <source>
        <dbReference type="Pfam" id="PF04677"/>
    </source>
</evidence>
<dbReference type="SUPFAM" id="SSF54197">
    <property type="entry name" value="HIT-like"/>
    <property type="match status" value="1"/>
</dbReference>
<protein>
    <recommendedName>
        <fullName evidence="3">CWF19-like protein 2</fullName>
    </recommendedName>
</protein>
<evidence type="ECO:0000313" key="9">
    <source>
        <dbReference type="Proteomes" id="UP000472272"/>
    </source>
</evidence>
<reference evidence="8 9" key="1">
    <citation type="journal article" date="2019" name="Proc. Natl. Acad. Sci. U.S.A.">
        <title>Regulatory changes in pterin and carotenoid genes underlie balanced color polymorphisms in the wall lizard.</title>
        <authorList>
            <person name="Andrade P."/>
            <person name="Pinho C."/>
            <person name="Perez I de Lanuza G."/>
            <person name="Afonso S."/>
            <person name="Brejcha J."/>
            <person name="Rubin C.J."/>
            <person name="Wallerman O."/>
            <person name="Pereira P."/>
            <person name="Sabatino S.J."/>
            <person name="Bellati A."/>
            <person name="Pellitteri-Rosa D."/>
            <person name="Bosakova Z."/>
            <person name="Bunikis I."/>
            <person name="Carretero M.A."/>
            <person name="Feiner N."/>
            <person name="Marsik P."/>
            <person name="Pauperio F."/>
            <person name="Salvi D."/>
            <person name="Soler L."/>
            <person name="While G.M."/>
            <person name="Uller T."/>
            <person name="Font E."/>
            <person name="Andersson L."/>
            <person name="Carneiro M."/>
        </authorList>
    </citation>
    <scope>NUCLEOTIDE SEQUENCE</scope>
</reference>
<feature type="region of interest" description="Disordered" evidence="5">
    <location>
        <begin position="60"/>
        <end position="146"/>
    </location>
</feature>
<dbReference type="InterPro" id="IPR036265">
    <property type="entry name" value="HIT-like_sf"/>
</dbReference>
<feature type="region of interest" description="Disordered" evidence="5">
    <location>
        <begin position="603"/>
        <end position="624"/>
    </location>
</feature>
<feature type="compositionally biased region" description="Basic and acidic residues" evidence="5">
    <location>
        <begin position="464"/>
        <end position="474"/>
    </location>
</feature>
<feature type="compositionally biased region" description="Basic and acidic residues" evidence="5">
    <location>
        <begin position="1"/>
        <end position="16"/>
    </location>
</feature>
<feature type="region of interest" description="Disordered" evidence="5">
    <location>
        <begin position="688"/>
        <end position="708"/>
    </location>
</feature>
<dbReference type="AlphaFoldDB" id="A0A670HMS9"/>
<reference evidence="8" key="2">
    <citation type="submission" date="2025-08" db="UniProtKB">
        <authorList>
            <consortium name="Ensembl"/>
        </authorList>
    </citation>
    <scope>IDENTIFICATION</scope>
</reference>
<feature type="coiled-coil region" evidence="4">
    <location>
        <begin position="154"/>
        <end position="188"/>
    </location>
</feature>
<comment type="similarity">
    <text evidence="1">Belongs to the CWF19 family.</text>
</comment>
<dbReference type="CTD" id="143884"/>
<feature type="region of interest" description="Disordered" evidence="5">
    <location>
        <begin position="283"/>
        <end position="531"/>
    </location>
</feature>
<sequence>MASGFESERTLAARKEERRRHREALLQQAKVDYEKEERHKELKRLRGEDTWMLSDVNERLEELGKEHSVTKKKKKEKRSKKHKKEKKSKKHKVEKNNDSTDSASDSSEEWVEASVSQSSNTEKAWNAGKKESDDAGSPKAVQRDEWMSLDFMSVKTLSSAALKAEKQMEKLLEKQKAQEDQQAILSERELNPFWKDGGTGLPTQESTSTKVTAVEDGGLSWLKKSYQRMKEQSEREKRDLEEIVAERYGSMELFQSRLEEAEKAVAPQKPYYRRGWQKCKYSGNECSTRQEEEKGEEEESSIEKRAVKERLEERFNKEYSPEQRSYRRDRPTEDREPKHSNKAFPYRTAKESYQIRNYDKPFSSPFKAAFLKPNDDGDQGSRLQSPASQLLTPSSMSRGFRKPGYSDDATPRWRKAQPKEEGARATLHENPLKTEMAVTHREKDSRNKQEEIPKGAVPRWRKAQPKEEEARPTLDENLLNTEMAVTSREKDSREKQEEIPRGAVPKKEPLDSKSSIRSVSEDEKPQILSDEEMNKLGAKIVKAELMGNKDLAGKLQTQLDNARRLKESGAQTQARKFEKETAGFKEDNEVVLVRTDQSGRAWPVNTPGELLEPSGRKRKQKVTTHVEKERVRYFQDDDNLSLNDLVRNEKMRTAEDQNKLFMRMASKFSEKTDREYYTLDDMFVSKAAKGERSGEEEGRQRKQAIREHQHLAARMEKCPYCFGSPELPKHLIIAIGNKVYLSLPNYQSLTEGHCLIVPMQHHIAATLLDEDIWEEIQIFRKALVKMFEAQELDCVFLETNLNLKKRYHMVYECIPLPKEVGDMAPIYFKKAIMESDEEWSMNKKLIDLSSKDVRKSVPKGLPYFSVDFGLQGGFAHVVEDQRKFPLYFGKEIIGGMLDLEPRLWRKGLRENFEDQRRKVLHFAQKWKPYDFTKSKE</sequence>
<feature type="region of interest" description="Disordered" evidence="5">
    <location>
        <begin position="34"/>
        <end position="53"/>
    </location>
</feature>
<feature type="compositionally biased region" description="Basic residues" evidence="5">
    <location>
        <begin position="70"/>
        <end position="93"/>
    </location>
</feature>
<feature type="region of interest" description="Disordered" evidence="5">
    <location>
        <begin position="188"/>
        <end position="211"/>
    </location>
</feature>
<dbReference type="Pfam" id="PF04677">
    <property type="entry name" value="CwfJ_C_1"/>
    <property type="match status" value="1"/>
</dbReference>
<feature type="compositionally biased region" description="Basic and acidic residues" evidence="5">
    <location>
        <begin position="301"/>
        <end position="339"/>
    </location>
</feature>
<evidence type="ECO:0000256" key="2">
    <source>
        <dbReference type="ARBA" id="ARBA00023054"/>
    </source>
</evidence>
<feature type="compositionally biased region" description="Polar residues" evidence="5">
    <location>
        <begin position="381"/>
        <end position="397"/>
    </location>
</feature>
<feature type="compositionally biased region" description="Basic and acidic residues" evidence="5">
    <location>
        <begin position="417"/>
        <end position="453"/>
    </location>
</feature>
<evidence type="ECO:0000256" key="1">
    <source>
        <dbReference type="ARBA" id="ARBA00006795"/>
    </source>
</evidence>
<keyword evidence="9" id="KW-1185">Reference proteome</keyword>
<dbReference type="KEGG" id="pmua:114595675"/>
<dbReference type="InterPro" id="IPR006767">
    <property type="entry name" value="Cwf19-like_C_dom-2"/>
</dbReference>
<dbReference type="Gene3D" id="3.30.428.10">
    <property type="entry name" value="HIT-like"/>
    <property type="match status" value="1"/>
</dbReference>
<dbReference type="PANTHER" id="PTHR12072:SF5">
    <property type="entry name" value="CWF19-LIKE PROTEIN 2"/>
    <property type="match status" value="1"/>
</dbReference>
<evidence type="ECO:0000256" key="3">
    <source>
        <dbReference type="ARBA" id="ARBA00070709"/>
    </source>
</evidence>
<evidence type="ECO:0000256" key="4">
    <source>
        <dbReference type="SAM" id="Coils"/>
    </source>
</evidence>
<organism evidence="8 9">
    <name type="scientific">Podarcis muralis</name>
    <name type="common">Wall lizard</name>
    <name type="synonym">Lacerta muralis</name>
    <dbReference type="NCBI Taxonomy" id="64176"/>
    <lineage>
        <taxon>Eukaryota</taxon>
        <taxon>Metazoa</taxon>
        <taxon>Chordata</taxon>
        <taxon>Craniata</taxon>
        <taxon>Vertebrata</taxon>
        <taxon>Euteleostomi</taxon>
        <taxon>Lepidosauria</taxon>
        <taxon>Squamata</taxon>
        <taxon>Bifurcata</taxon>
        <taxon>Unidentata</taxon>
        <taxon>Episquamata</taxon>
        <taxon>Laterata</taxon>
        <taxon>Lacertibaenia</taxon>
        <taxon>Lacertidae</taxon>
        <taxon>Podarcis</taxon>
    </lineage>
</organism>
<dbReference type="GeneTree" id="ENSGT00940000155627"/>
<feature type="compositionally biased region" description="Basic and acidic residues" evidence="5">
    <location>
        <begin position="34"/>
        <end position="49"/>
    </location>
</feature>
<accession>A0A670HMS9</accession>
<evidence type="ECO:0000259" key="6">
    <source>
        <dbReference type="Pfam" id="PF04676"/>
    </source>
</evidence>
<dbReference type="Pfam" id="PF04676">
    <property type="entry name" value="CwfJ_C_2"/>
    <property type="match status" value="1"/>
</dbReference>
<dbReference type="OMA" id="FMKCLTR"/>
<dbReference type="Ensembl" id="ENSPMRT00000000301.1">
    <property type="protein sequence ID" value="ENSPMRP00000000287.1"/>
    <property type="gene ID" value="ENSPMRG00000000201.1"/>
</dbReference>
<reference evidence="8" key="3">
    <citation type="submission" date="2025-09" db="UniProtKB">
        <authorList>
            <consortium name="Ensembl"/>
        </authorList>
    </citation>
    <scope>IDENTIFICATION</scope>
</reference>
<feature type="domain" description="Cwf19-like protein C-terminal" evidence="6">
    <location>
        <begin position="838"/>
        <end position="932"/>
    </location>
</feature>
<dbReference type="GO" id="GO:0071014">
    <property type="term" value="C:post-mRNA release spliceosomal complex"/>
    <property type="evidence" value="ECO:0007669"/>
    <property type="project" value="TreeGrafter"/>
</dbReference>
<dbReference type="OrthoDB" id="2113965at2759"/>
<dbReference type="FunFam" id="3.30.428.10:FF:000021">
    <property type="entry name" value="CWF19-like protein 2 homolog"/>
    <property type="match status" value="1"/>
</dbReference>
<feature type="region of interest" description="Disordered" evidence="5">
    <location>
        <begin position="1"/>
        <end position="22"/>
    </location>
</feature>
<dbReference type="Proteomes" id="UP000472272">
    <property type="component" value="Chromosome 4"/>
</dbReference>
<feature type="compositionally biased region" description="Basic and acidic residues" evidence="5">
    <location>
        <begin position="487"/>
        <end position="511"/>
    </location>
</feature>
<name>A0A670HMS9_PODMU</name>
<dbReference type="RefSeq" id="XP_028582025.1">
    <property type="nucleotide sequence ID" value="XM_028726192.1"/>
</dbReference>
<dbReference type="GeneID" id="114595675"/>
<gene>
    <name evidence="8" type="primary">CWF19L2</name>
</gene>
<proteinExistence type="inferred from homology"/>
<feature type="compositionally biased region" description="Polar residues" evidence="5">
    <location>
        <begin position="114"/>
        <end position="123"/>
    </location>
</feature>
<keyword evidence="2 4" id="KW-0175">Coiled coil</keyword>
<feature type="compositionally biased region" description="Polar residues" evidence="5">
    <location>
        <begin position="201"/>
        <end position="211"/>
    </location>
</feature>